<reference evidence="3 4" key="1">
    <citation type="submission" date="2015-12" db="EMBL/GenBank/DDBJ databases">
        <title>The genome of Folsomia candida.</title>
        <authorList>
            <person name="Faddeeva A."/>
            <person name="Derks M.F."/>
            <person name="Anvar Y."/>
            <person name="Smit S."/>
            <person name="Van Straalen N."/>
            <person name="Roelofs D."/>
        </authorList>
    </citation>
    <scope>NUCLEOTIDE SEQUENCE [LARGE SCALE GENOMIC DNA]</scope>
    <source>
        <strain evidence="3 4">VU population</strain>
        <tissue evidence="3">Whole body</tissue>
    </source>
</reference>
<evidence type="ECO:0000313" key="3">
    <source>
        <dbReference type="EMBL" id="OXA60916.1"/>
    </source>
</evidence>
<feature type="region of interest" description="Disordered" evidence="1">
    <location>
        <begin position="1"/>
        <end position="81"/>
    </location>
</feature>
<name>A0A226EWB3_FOLCA</name>
<feature type="domain" description="Transcription factor TFIIIC triple barrel" evidence="2">
    <location>
        <begin position="169"/>
        <end position="270"/>
    </location>
</feature>
<evidence type="ECO:0000256" key="1">
    <source>
        <dbReference type="SAM" id="MobiDB-lite"/>
    </source>
</evidence>
<feature type="compositionally biased region" description="Basic and acidic residues" evidence="1">
    <location>
        <begin position="54"/>
        <end position="63"/>
    </location>
</feature>
<sequence length="405" mass="45915">MLRRSQRTRTKGGGGTVSENLISLDTRDKEPSTRKSTTQSSSKRRGQSTRRGFTRQEDIRSDEELVGPSASTDGATTGPIEFSTPVYAKKSEPTLPLGPANKLKWLCYPHSLINKVKTEEELDNLTYISGARVESSEEIEVTASEYVQIDDEDDNEWETLSDSEEPTGEWEEQLVYVELNDIPSIQELFAVQPDDFLRFQRKRHRMKAQPVKATHPKISIQFHQFQSASPVLQIGNRYFACHWEEPTGTAMFFRKKADEPIVIKQEAGVTSSKLNNKDDPSRRPCSTLKNIIPEPSIPRDNIFGKAHLITRATYETVSLADKVLKTELLEADTKKMNLIPTNRQFFGRPAIYKLKIPQGYTATDLLAGQYRPKRTYTRSRKNKQQKSELGNLAEAQTSQNTIESV</sequence>
<comment type="caution">
    <text evidence="3">The sequence shown here is derived from an EMBL/GenBank/DDBJ whole genome shotgun (WGS) entry which is preliminary data.</text>
</comment>
<dbReference type="OrthoDB" id="1877767at2759"/>
<dbReference type="Pfam" id="PF10419">
    <property type="entry name" value="TFIIIC_sub6"/>
    <property type="match status" value="1"/>
</dbReference>
<feature type="compositionally biased region" description="Basic residues" evidence="1">
    <location>
        <begin position="1"/>
        <end position="10"/>
    </location>
</feature>
<dbReference type="EMBL" id="LNIX01000002">
    <property type="protein sequence ID" value="OXA60916.1"/>
    <property type="molecule type" value="Genomic_DNA"/>
</dbReference>
<feature type="compositionally biased region" description="Basic residues" evidence="1">
    <location>
        <begin position="371"/>
        <end position="384"/>
    </location>
</feature>
<dbReference type="AlphaFoldDB" id="A0A226EWB3"/>
<accession>A0A226EWB3</accession>
<gene>
    <name evidence="3" type="ORF">Fcan01_05325</name>
</gene>
<proteinExistence type="predicted"/>
<dbReference type="Gene3D" id="2.60.40.4370">
    <property type="match status" value="1"/>
</dbReference>
<keyword evidence="4" id="KW-1185">Reference proteome</keyword>
<organism evidence="3 4">
    <name type="scientific">Folsomia candida</name>
    <name type="common">Springtail</name>
    <dbReference type="NCBI Taxonomy" id="158441"/>
    <lineage>
        <taxon>Eukaryota</taxon>
        <taxon>Metazoa</taxon>
        <taxon>Ecdysozoa</taxon>
        <taxon>Arthropoda</taxon>
        <taxon>Hexapoda</taxon>
        <taxon>Collembola</taxon>
        <taxon>Entomobryomorpha</taxon>
        <taxon>Isotomoidea</taxon>
        <taxon>Isotomidae</taxon>
        <taxon>Proisotominae</taxon>
        <taxon>Folsomia</taxon>
    </lineage>
</organism>
<dbReference type="InterPro" id="IPR019481">
    <property type="entry name" value="TFIIIC_triple_barrel"/>
</dbReference>
<protein>
    <recommendedName>
        <fullName evidence="2">Transcription factor TFIIIC triple barrel domain-containing protein</fullName>
    </recommendedName>
</protein>
<feature type="compositionally biased region" description="Polar residues" evidence="1">
    <location>
        <begin position="394"/>
        <end position="405"/>
    </location>
</feature>
<feature type="region of interest" description="Disordered" evidence="1">
    <location>
        <begin position="371"/>
        <end position="405"/>
    </location>
</feature>
<dbReference type="Proteomes" id="UP000198287">
    <property type="component" value="Unassembled WGS sequence"/>
</dbReference>
<evidence type="ECO:0000313" key="4">
    <source>
        <dbReference type="Proteomes" id="UP000198287"/>
    </source>
</evidence>
<evidence type="ECO:0000259" key="2">
    <source>
        <dbReference type="Pfam" id="PF10419"/>
    </source>
</evidence>